<name>A0A2M9YKV4_9LEPT</name>
<proteinExistence type="predicted"/>
<dbReference type="EMBL" id="NPDU01000120">
    <property type="protein sequence ID" value="PJZ59537.1"/>
    <property type="molecule type" value="Genomic_DNA"/>
</dbReference>
<evidence type="ECO:0000313" key="3">
    <source>
        <dbReference type="Proteomes" id="UP000232149"/>
    </source>
</evidence>
<dbReference type="AlphaFoldDB" id="A0A2M9YKV4"/>
<gene>
    <name evidence="2" type="ORF">CH376_23200</name>
    <name evidence="1" type="ORF">CH380_15900</name>
</gene>
<protein>
    <submittedName>
        <fullName evidence="1">Uncharacterized protein</fullName>
    </submittedName>
</protein>
<reference evidence="3 4" key="1">
    <citation type="submission" date="2017-07" db="EMBL/GenBank/DDBJ databases">
        <title>Leptospira spp. isolated from tropical soils.</title>
        <authorList>
            <person name="Thibeaux R."/>
            <person name="Iraola G."/>
            <person name="Ferres I."/>
            <person name="Bierque E."/>
            <person name="Girault D."/>
            <person name="Soupe-Gilbert M.-E."/>
            <person name="Picardeau M."/>
            <person name="Goarant C."/>
        </authorList>
    </citation>
    <scope>NUCLEOTIDE SEQUENCE [LARGE SCALE GENOMIC DNA]</scope>
    <source>
        <strain evidence="1 4">FH2-B-C1</strain>
        <strain evidence="2 3">FH2-B-D1</strain>
    </source>
</reference>
<keyword evidence="3" id="KW-1185">Reference proteome</keyword>
<evidence type="ECO:0000313" key="4">
    <source>
        <dbReference type="Proteomes" id="UP000232188"/>
    </source>
</evidence>
<organism evidence="1 4">
    <name type="scientific">Leptospira adleri</name>
    <dbReference type="NCBI Taxonomy" id="2023186"/>
    <lineage>
        <taxon>Bacteria</taxon>
        <taxon>Pseudomonadati</taxon>
        <taxon>Spirochaetota</taxon>
        <taxon>Spirochaetia</taxon>
        <taxon>Leptospirales</taxon>
        <taxon>Leptospiraceae</taxon>
        <taxon>Leptospira</taxon>
    </lineage>
</organism>
<comment type="caution">
    <text evidence="1">The sequence shown here is derived from an EMBL/GenBank/DDBJ whole genome shotgun (WGS) entry which is preliminary data.</text>
</comment>
<dbReference type="EMBL" id="NPDV01000015">
    <property type="protein sequence ID" value="PJZ52154.1"/>
    <property type="molecule type" value="Genomic_DNA"/>
</dbReference>
<dbReference type="Proteomes" id="UP000232149">
    <property type="component" value="Unassembled WGS sequence"/>
</dbReference>
<dbReference type="Proteomes" id="UP000232188">
    <property type="component" value="Unassembled WGS sequence"/>
</dbReference>
<evidence type="ECO:0000313" key="2">
    <source>
        <dbReference type="EMBL" id="PJZ59537.1"/>
    </source>
</evidence>
<evidence type="ECO:0000313" key="1">
    <source>
        <dbReference type="EMBL" id="PJZ52154.1"/>
    </source>
</evidence>
<sequence length="71" mass="8236">MRYQQIAFPLRIPFKIRFNLLIRAESPAGVLEKNSSLQKLPARAPKPIFSVSHFRNSGDREFLSRYNLSLC</sequence>
<accession>A0A2M9YKV4</accession>